<dbReference type="InParanoid" id="A0A067RQE7"/>
<proteinExistence type="predicted"/>
<evidence type="ECO:0000313" key="1">
    <source>
        <dbReference type="EMBL" id="KDR21969.1"/>
    </source>
</evidence>
<dbReference type="Proteomes" id="UP000027135">
    <property type="component" value="Unassembled WGS sequence"/>
</dbReference>
<protein>
    <submittedName>
        <fullName evidence="1">Uncharacterized protein</fullName>
    </submittedName>
</protein>
<keyword evidence="2" id="KW-1185">Reference proteome</keyword>
<organism evidence="1 2">
    <name type="scientific">Zootermopsis nevadensis</name>
    <name type="common">Dampwood termite</name>
    <dbReference type="NCBI Taxonomy" id="136037"/>
    <lineage>
        <taxon>Eukaryota</taxon>
        <taxon>Metazoa</taxon>
        <taxon>Ecdysozoa</taxon>
        <taxon>Arthropoda</taxon>
        <taxon>Hexapoda</taxon>
        <taxon>Insecta</taxon>
        <taxon>Pterygota</taxon>
        <taxon>Neoptera</taxon>
        <taxon>Polyneoptera</taxon>
        <taxon>Dictyoptera</taxon>
        <taxon>Blattodea</taxon>
        <taxon>Blattoidea</taxon>
        <taxon>Termitoidae</taxon>
        <taxon>Termopsidae</taxon>
        <taxon>Zootermopsis</taxon>
    </lineage>
</organism>
<gene>
    <name evidence="1" type="ORF">L798_02858</name>
</gene>
<name>A0A067RQE7_ZOONE</name>
<evidence type="ECO:0000313" key="2">
    <source>
        <dbReference type="Proteomes" id="UP000027135"/>
    </source>
</evidence>
<reference evidence="1 2" key="1">
    <citation type="journal article" date="2014" name="Nat. Commun.">
        <title>Molecular traces of alternative social organization in a termite genome.</title>
        <authorList>
            <person name="Terrapon N."/>
            <person name="Li C."/>
            <person name="Robertson H.M."/>
            <person name="Ji L."/>
            <person name="Meng X."/>
            <person name="Booth W."/>
            <person name="Chen Z."/>
            <person name="Childers C.P."/>
            <person name="Glastad K.M."/>
            <person name="Gokhale K."/>
            <person name="Gowin J."/>
            <person name="Gronenberg W."/>
            <person name="Hermansen R.A."/>
            <person name="Hu H."/>
            <person name="Hunt B.G."/>
            <person name="Huylmans A.K."/>
            <person name="Khalil S.M."/>
            <person name="Mitchell R.D."/>
            <person name="Munoz-Torres M.C."/>
            <person name="Mustard J.A."/>
            <person name="Pan H."/>
            <person name="Reese J.T."/>
            <person name="Scharf M.E."/>
            <person name="Sun F."/>
            <person name="Vogel H."/>
            <person name="Xiao J."/>
            <person name="Yang W."/>
            <person name="Yang Z."/>
            <person name="Yang Z."/>
            <person name="Zhou J."/>
            <person name="Zhu J."/>
            <person name="Brent C.S."/>
            <person name="Elsik C.G."/>
            <person name="Goodisman M.A."/>
            <person name="Liberles D.A."/>
            <person name="Roe R.M."/>
            <person name="Vargo E.L."/>
            <person name="Vilcinskas A."/>
            <person name="Wang J."/>
            <person name="Bornberg-Bauer E."/>
            <person name="Korb J."/>
            <person name="Zhang G."/>
            <person name="Liebig J."/>
        </authorList>
    </citation>
    <scope>NUCLEOTIDE SEQUENCE [LARGE SCALE GENOMIC DNA]</scope>
    <source>
        <tissue evidence="1">Whole organism</tissue>
    </source>
</reference>
<dbReference type="EMBL" id="KK852529">
    <property type="protein sequence ID" value="KDR21969.1"/>
    <property type="molecule type" value="Genomic_DNA"/>
</dbReference>
<dbReference type="AlphaFoldDB" id="A0A067RQE7"/>
<sequence length="86" mass="9147">MQILCYALPYGCKVLQGKPVQSLVKTVQMQGQQTMEHAQATHDTHQVLECIVDNLSGGCTVWSGTHGMPVLPGSPGMTEVLPLGAV</sequence>
<accession>A0A067RQE7</accession>